<dbReference type="GO" id="GO:0120147">
    <property type="term" value="F:formylglycine-generating oxidase activity"/>
    <property type="evidence" value="ECO:0007669"/>
    <property type="project" value="TreeGrafter"/>
</dbReference>
<reference evidence="4 5" key="1">
    <citation type="journal article" date="2013" name="Front. Microbiol.">
        <title>The genome of Nitrospina gracilis illuminates the metabolism and evolution of the major marine nitrite oxidizer.</title>
        <authorList>
            <person name="Luecker S."/>
            <person name="Nowka B."/>
            <person name="Rattei T."/>
            <person name="Spieck E."/>
            <person name="and Daims H."/>
        </authorList>
    </citation>
    <scope>NUCLEOTIDE SEQUENCE [LARGE SCALE GENOMIC DNA]</scope>
    <source>
        <strain evidence="4 5">3/211</strain>
    </source>
</reference>
<dbReference type="AlphaFoldDB" id="M1ZC55"/>
<dbReference type="HOGENOM" id="CLU_012431_0_2_0"/>
<name>M1ZC55_NITG3</name>
<evidence type="ECO:0000256" key="1">
    <source>
        <dbReference type="PROSITE-ProRule" id="PRU00339"/>
    </source>
</evidence>
<dbReference type="SMART" id="SM00028">
    <property type="entry name" value="TPR"/>
    <property type="match status" value="1"/>
</dbReference>
<dbReference type="EMBL" id="CAQJ01000050">
    <property type="protein sequence ID" value="CCQ90868.1"/>
    <property type="molecule type" value="Genomic_DNA"/>
</dbReference>
<dbReference type="InParanoid" id="M1ZC55"/>
<dbReference type="RefSeq" id="WP_005008940.1">
    <property type="nucleotide sequence ID" value="NZ_HG422173.1"/>
</dbReference>
<dbReference type="InterPro" id="IPR019734">
    <property type="entry name" value="TPR_rpt"/>
</dbReference>
<dbReference type="InterPro" id="IPR042095">
    <property type="entry name" value="SUMF_sf"/>
</dbReference>
<sequence length="357" mass="40268">MFPPSVKPDCSFLLKLCVVVSMLYAPSSAFAESSSPENMVLINASGFVRGMDADKARLLKEGSGSTALTPMSEEAFRDEGPARMIYLDSYYIDKFEVSNAQYTEFIMATDYPAPAYWDHHELNKPDYPVTGVNWFDANAYCHWANKRLPTEAEWEKAARGPAGFLYPWGNGLDYSKANFARGKRGETYITQPVDSHPEGKSYYGVYNMAGNVFEWVQDWYDPNYYKTSKDVRNPKGPDLDPIPGTAGNLPPGQAGGNGKKKVIRGGSWFAPAQSVTTTHRFWNDPMNNSYGVGLGFRCARDFEEQPAMESRMHYMDALIHMGAEKFERAREAIQKALQLEPENKEYRNLQKMIANRL</sequence>
<feature type="repeat" description="TPR" evidence="1">
    <location>
        <begin position="310"/>
        <end position="343"/>
    </location>
</feature>
<dbReference type="STRING" id="1266370.NITGR_450003"/>
<dbReference type="InterPro" id="IPR051043">
    <property type="entry name" value="Sulfatase_Mod_Factor_Kinase"/>
</dbReference>
<evidence type="ECO:0000313" key="4">
    <source>
        <dbReference type="EMBL" id="CCQ90868.1"/>
    </source>
</evidence>
<protein>
    <recommendedName>
        <fullName evidence="3">Sulfatase-modifying factor enzyme-like domain-containing protein</fullName>
    </recommendedName>
</protein>
<dbReference type="Gene3D" id="3.90.1580.10">
    <property type="entry name" value="paralog of FGE (formylglycine-generating enzyme)"/>
    <property type="match status" value="1"/>
</dbReference>
<dbReference type="PANTHER" id="PTHR23150">
    <property type="entry name" value="SULFATASE MODIFYING FACTOR 1, 2"/>
    <property type="match status" value="1"/>
</dbReference>
<dbReference type="InterPro" id="IPR011990">
    <property type="entry name" value="TPR-like_helical_dom_sf"/>
</dbReference>
<keyword evidence="1" id="KW-0802">TPR repeat</keyword>
<dbReference type="Pfam" id="PF03781">
    <property type="entry name" value="FGE-sulfatase"/>
    <property type="match status" value="1"/>
</dbReference>
<evidence type="ECO:0000313" key="5">
    <source>
        <dbReference type="Proteomes" id="UP000011704"/>
    </source>
</evidence>
<feature type="signal peptide" evidence="2">
    <location>
        <begin position="1"/>
        <end position="31"/>
    </location>
</feature>
<accession>M1ZC55</accession>
<feature type="domain" description="Sulfatase-modifying factor enzyme-like" evidence="3">
    <location>
        <begin position="72"/>
        <end position="300"/>
    </location>
</feature>
<dbReference type="PANTHER" id="PTHR23150:SF19">
    <property type="entry name" value="FORMYLGLYCINE-GENERATING ENZYME"/>
    <property type="match status" value="1"/>
</dbReference>
<evidence type="ECO:0000259" key="3">
    <source>
        <dbReference type="Pfam" id="PF03781"/>
    </source>
</evidence>
<gene>
    <name evidence="4" type="ORF">NITGR_450003</name>
</gene>
<dbReference type="SUPFAM" id="SSF48452">
    <property type="entry name" value="TPR-like"/>
    <property type="match status" value="1"/>
</dbReference>
<keyword evidence="2" id="KW-0732">Signal</keyword>
<evidence type="ECO:0000256" key="2">
    <source>
        <dbReference type="SAM" id="SignalP"/>
    </source>
</evidence>
<dbReference type="InterPro" id="IPR016187">
    <property type="entry name" value="CTDL_fold"/>
</dbReference>
<dbReference type="PROSITE" id="PS50005">
    <property type="entry name" value="TPR"/>
    <property type="match status" value="1"/>
</dbReference>
<dbReference type="Proteomes" id="UP000011704">
    <property type="component" value="Unassembled WGS sequence"/>
</dbReference>
<comment type="caution">
    <text evidence="4">The sequence shown here is derived from an EMBL/GenBank/DDBJ whole genome shotgun (WGS) entry which is preliminary data.</text>
</comment>
<feature type="chain" id="PRO_5004019662" description="Sulfatase-modifying factor enzyme-like domain-containing protein" evidence="2">
    <location>
        <begin position="32"/>
        <end position="357"/>
    </location>
</feature>
<proteinExistence type="predicted"/>
<keyword evidence="5" id="KW-1185">Reference proteome</keyword>
<organism evidence="4 5">
    <name type="scientific">Nitrospina gracilis (strain 3/211)</name>
    <dbReference type="NCBI Taxonomy" id="1266370"/>
    <lineage>
        <taxon>Bacteria</taxon>
        <taxon>Pseudomonadati</taxon>
        <taxon>Nitrospinota/Tectimicrobiota group</taxon>
        <taxon>Nitrospinota</taxon>
        <taxon>Nitrospinia</taxon>
        <taxon>Nitrospinales</taxon>
        <taxon>Nitrospinaceae</taxon>
        <taxon>Nitrospina</taxon>
    </lineage>
</organism>
<dbReference type="Gene3D" id="1.25.40.10">
    <property type="entry name" value="Tetratricopeptide repeat domain"/>
    <property type="match status" value="1"/>
</dbReference>
<dbReference type="InterPro" id="IPR005532">
    <property type="entry name" value="SUMF_dom"/>
</dbReference>
<dbReference type="SUPFAM" id="SSF56436">
    <property type="entry name" value="C-type lectin-like"/>
    <property type="match status" value="1"/>
</dbReference>